<dbReference type="GO" id="GO:0003677">
    <property type="term" value="F:DNA binding"/>
    <property type="evidence" value="ECO:0007669"/>
    <property type="project" value="UniProtKB-UniRule"/>
</dbReference>
<evidence type="ECO:0000313" key="4">
    <source>
        <dbReference type="EMBL" id="CAE7175829.1"/>
    </source>
</evidence>
<reference evidence="4" key="1">
    <citation type="submission" date="2021-01" db="EMBL/GenBank/DDBJ databases">
        <authorList>
            <person name="Kaushik A."/>
        </authorList>
    </citation>
    <scope>NUCLEOTIDE SEQUENCE</scope>
    <source>
        <strain evidence="4">AG5</strain>
    </source>
</reference>
<proteinExistence type="predicted"/>
<accession>A0A8H3E3K7</accession>
<feature type="domain" description="HMG box" evidence="3">
    <location>
        <begin position="42"/>
        <end position="108"/>
    </location>
</feature>
<dbReference type="SUPFAM" id="SSF47095">
    <property type="entry name" value="HMG-box"/>
    <property type="match status" value="1"/>
</dbReference>
<dbReference type="EMBL" id="CAJNJQ010002447">
    <property type="protein sequence ID" value="CAE7175829.1"/>
    <property type="molecule type" value="Genomic_DNA"/>
</dbReference>
<feature type="DNA-binding region" description="HMG box" evidence="1">
    <location>
        <begin position="42"/>
        <end position="108"/>
    </location>
</feature>
<feature type="region of interest" description="Disordered" evidence="2">
    <location>
        <begin position="211"/>
        <end position="257"/>
    </location>
</feature>
<name>A0A8H3E3K7_9AGAM</name>
<evidence type="ECO:0000256" key="1">
    <source>
        <dbReference type="PROSITE-ProRule" id="PRU00267"/>
    </source>
</evidence>
<sequence length="477" mass="53474">MPTINNEASLRAFPKFQLLGDHIKSIVIQMLKDDRLNNYGGLKRPPNAWLIFRSTLAATSEMRSLSQAEITSRCKARWVSTTPEERMVPQARARRANHDLLQYFPDYSYKPMSAGEKERWKALGAYQRKEFWLSSAVRIAERIAHPNQPWGGFLTLEKWAKDQAPVGSIGTSHNALSAGLGLVHPPEARRTSQSIPPPPTRLASRSERICNTPRNGSTRAPSPSANQLGVTSTRFHPYSRGSTIYGSPTKSSESNQAPIRSQVFKKTLPPDPLRGVLVHIGPQAHRTQRRQLVMSMFQLKDKIVWVSEEVDDDVPDDIFKHLSSSMSPDEASPDHLVLHDYTDPWIPQAMDEYGELFSPEIRTVSEYHEYMSSHHFSQENSLDFVWPPPSRSSSTSLSAPLYPSPVGSNILEDPALDFSTEISPPAASEPGTNLSSDSDSDSIKTPEECLGWDEPIFFGNTEDFDYEGLESFEFESE</sequence>
<evidence type="ECO:0000259" key="3">
    <source>
        <dbReference type="PROSITE" id="PS50118"/>
    </source>
</evidence>
<evidence type="ECO:0000313" key="5">
    <source>
        <dbReference type="Proteomes" id="UP000663827"/>
    </source>
</evidence>
<organism evidence="4 5">
    <name type="scientific">Rhizoctonia solani</name>
    <dbReference type="NCBI Taxonomy" id="456999"/>
    <lineage>
        <taxon>Eukaryota</taxon>
        <taxon>Fungi</taxon>
        <taxon>Dikarya</taxon>
        <taxon>Basidiomycota</taxon>
        <taxon>Agaricomycotina</taxon>
        <taxon>Agaricomycetes</taxon>
        <taxon>Cantharellales</taxon>
        <taxon>Ceratobasidiaceae</taxon>
        <taxon>Rhizoctonia</taxon>
    </lineage>
</organism>
<keyword evidence="1" id="KW-0238">DNA-binding</keyword>
<evidence type="ECO:0000256" key="2">
    <source>
        <dbReference type="SAM" id="MobiDB-lite"/>
    </source>
</evidence>
<feature type="region of interest" description="Disordered" evidence="2">
    <location>
        <begin position="420"/>
        <end position="456"/>
    </location>
</feature>
<dbReference type="InterPro" id="IPR036910">
    <property type="entry name" value="HMG_box_dom_sf"/>
</dbReference>
<keyword evidence="1" id="KW-0539">Nucleus</keyword>
<dbReference type="InterPro" id="IPR009071">
    <property type="entry name" value="HMG_box_dom"/>
</dbReference>
<dbReference type="Gene3D" id="1.10.30.10">
    <property type="entry name" value="High mobility group box domain"/>
    <property type="match status" value="1"/>
</dbReference>
<protein>
    <recommendedName>
        <fullName evidence="3">HMG box domain-containing protein</fullName>
    </recommendedName>
</protein>
<gene>
    <name evidence="4" type="ORF">RDB_LOCUS111567</name>
</gene>
<feature type="compositionally biased region" description="Polar residues" evidence="2">
    <location>
        <begin position="212"/>
        <end position="257"/>
    </location>
</feature>
<dbReference type="PROSITE" id="PS50118">
    <property type="entry name" value="HMG_BOX_2"/>
    <property type="match status" value="1"/>
</dbReference>
<dbReference type="GO" id="GO:0005634">
    <property type="term" value="C:nucleus"/>
    <property type="evidence" value="ECO:0007669"/>
    <property type="project" value="UniProtKB-UniRule"/>
</dbReference>
<dbReference type="Proteomes" id="UP000663827">
    <property type="component" value="Unassembled WGS sequence"/>
</dbReference>
<comment type="caution">
    <text evidence="4">The sequence shown here is derived from an EMBL/GenBank/DDBJ whole genome shotgun (WGS) entry which is preliminary data.</text>
</comment>
<dbReference type="AlphaFoldDB" id="A0A8H3E3K7"/>